<organism evidence="1 2">
    <name type="scientific">Paragonimus westermani</name>
    <dbReference type="NCBI Taxonomy" id="34504"/>
    <lineage>
        <taxon>Eukaryota</taxon>
        <taxon>Metazoa</taxon>
        <taxon>Spiralia</taxon>
        <taxon>Lophotrochozoa</taxon>
        <taxon>Platyhelminthes</taxon>
        <taxon>Trematoda</taxon>
        <taxon>Digenea</taxon>
        <taxon>Plagiorchiida</taxon>
        <taxon>Troglotremata</taxon>
        <taxon>Troglotrematidae</taxon>
        <taxon>Paragonimus</taxon>
    </lineage>
</organism>
<comment type="caution">
    <text evidence="1">The sequence shown here is derived from an EMBL/GenBank/DDBJ whole genome shotgun (WGS) entry which is preliminary data.</text>
</comment>
<evidence type="ECO:0000313" key="1">
    <source>
        <dbReference type="EMBL" id="KAA3678193.1"/>
    </source>
</evidence>
<evidence type="ECO:0008006" key="3">
    <source>
        <dbReference type="Google" id="ProtNLM"/>
    </source>
</evidence>
<dbReference type="EMBL" id="QNGE01001188">
    <property type="protein sequence ID" value="KAA3678193.1"/>
    <property type="molecule type" value="Genomic_DNA"/>
</dbReference>
<dbReference type="SUPFAM" id="SSF54928">
    <property type="entry name" value="RNA-binding domain, RBD"/>
    <property type="match status" value="1"/>
</dbReference>
<dbReference type="Gene3D" id="3.30.70.330">
    <property type="match status" value="2"/>
</dbReference>
<reference evidence="1 2" key="1">
    <citation type="journal article" date="2019" name="Gigascience">
        <title>Whole-genome sequence of the oriental lung fluke Paragonimus westermani.</title>
        <authorList>
            <person name="Oey H."/>
            <person name="Zakrzewski M."/>
            <person name="Narain K."/>
            <person name="Devi K.R."/>
            <person name="Agatsuma T."/>
            <person name="Nawaratna S."/>
            <person name="Gobert G.N."/>
            <person name="Jones M.K."/>
            <person name="Ragan M.A."/>
            <person name="McManus D.P."/>
            <person name="Krause L."/>
        </authorList>
    </citation>
    <scope>NUCLEOTIDE SEQUENCE [LARGE SCALE GENOMIC DNA]</scope>
    <source>
        <strain evidence="1 2">IND2009</strain>
    </source>
</reference>
<dbReference type="Proteomes" id="UP000324629">
    <property type="component" value="Unassembled WGS sequence"/>
</dbReference>
<name>A0A5J4NRK4_9TREM</name>
<evidence type="ECO:0000313" key="2">
    <source>
        <dbReference type="Proteomes" id="UP000324629"/>
    </source>
</evidence>
<keyword evidence="2" id="KW-1185">Reference proteome</keyword>
<sequence length="398" mass="44237">MTFGKQTFVNTAVLQVAKWDVQKVILWPFLTKNSLCPKYVRRFGIVRISLSKSPTPFTTKYFPQFFSECKIIKDMHTQKPKGYGFVAYKSKQVTSKADSLLLYAKRPLLFLVSDHRPLNYMEVFNASSASNTTIYVGGITTGLSGKYTKFNLRAFYEWIHNTLQSSEKESVELAQTDYVAVMNNQDTFSASSRQDTVLSEDLQHYPETLLLKAFQEFGEIKEIRIFKEKGFSFISPYYPKFDLNAAILSSSGQLPGQLPCDISNSILSETLSIPLHGLPALHSGVVPIKPLADRSFYSTYPIMASLAPCQLANNLPLSMENMNMTLGLSAENTLASAMQLASLPQSYGLPMHNQTVMSISLSLADLANAGPYGCGILQQENIPRFPLVSNMNGVSSLC</sequence>
<dbReference type="GO" id="GO:0003676">
    <property type="term" value="F:nucleic acid binding"/>
    <property type="evidence" value="ECO:0007669"/>
    <property type="project" value="InterPro"/>
</dbReference>
<dbReference type="InterPro" id="IPR012677">
    <property type="entry name" value="Nucleotide-bd_a/b_plait_sf"/>
</dbReference>
<dbReference type="InterPro" id="IPR035979">
    <property type="entry name" value="RBD_domain_sf"/>
</dbReference>
<proteinExistence type="predicted"/>
<dbReference type="AlphaFoldDB" id="A0A5J4NRK4"/>
<accession>A0A5J4NRK4</accession>
<gene>
    <name evidence="1" type="ORF">DEA37_0007742</name>
</gene>
<protein>
    <recommendedName>
        <fullName evidence="3">RRM domain-containing protein</fullName>
    </recommendedName>
</protein>